<accession>A0A812LL85</accession>
<evidence type="ECO:0000313" key="2">
    <source>
        <dbReference type="Proteomes" id="UP000601435"/>
    </source>
</evidence>
<gene>
    <name evidence="1" type="primary">pikD</name>
    <name evidence="1" type="ORF">SNEC2469_LOCUS4984</name>
</gene>
<dbReference type="EMBL" id="CAJNJA010009599">
    <property type="protein sequence ID" value="CAE7248445.1"/>
    <property type="molecule type" value="Genomic_DNA"/>
</dbReference>
<comment type="caution">
    <text evidence="1">The sequence shown here is derived from an EMBL/GenBank/DDBJ whole genome shotgun (WGS) entry which is preliminary data.</text>
</comment>
<organism evidence="1 2">
    <name type="scientific">Symbiodinium necroappetens</name>
    <dbReference type="NCBI Taxonomy" id="1628268"/>
    <lineage>
        <taxon>Eukaryota</taxon>
        <taxon>Sar</taxon>
        <taxon>Alveolata</taxon>
        <taxon>Dinophyceae</taxon>
        <taxon>Suessiales</taxon>
        <taxon>Symbiodiniaceae</taxon>
        <taxon>Symbiodinium</taxon>
    </lineage>
</organism>
<dbReference type="AlphaFoldDB" id="A0A812LL85"/>
<name>A0A812LL85_9DINO</name>
<dbReference type="Proteomes" id="UP000601435">
    <property type="component" value="Unassembled WGS sequence"/>
</dbReference>
<evidence type="ECO:0000313" key="1">
    <source>
        <dbReference type="EMBL" id="CAE7248445.1"/>
    </source>
</evidence>
<proteinExistence type="predicted"/>
<sequence>MAKIRDGSGLVDHNIFRQVVGFVHDRVRVGSTPRHIANTIWRCARLAHKSTPLIEDAGRVVIARLGELKPQELASTVWGQVRCVFHNCCHDLFF</sequence>
<reference evidence="1" key="1">
    <citation type="submission" date="2021-02" db="EMBL/GenBank/DDBJ databases">
        <authorList>
            <person name="Dougan E. K."/>
            <person name="Rhodes N."/>
            <person name="Thang M."/>
            <person name="Chan C."/>
        </authorList>
    </citation>
    <scope>NUCLEOTIDE SEQUENCE</scope>
</reference>
<keyword evidence="2" id="KW-1185">Reference proteome</keyword>
<dbReference type="OrthoDB" id="406183at2759"/>
<protein>
    <submittedName>
        <fullName evidence="1">PikD protein</fullName>
    </submittedName>
</protein>